<reference evidence="1" key="2">
    <citation type="journal article" date="2015" name="Fish Shellfish Immunol.">
        <title>Early steps in the European eel (Anguilla anguilla)-Vibrio vulnificus interaction in the gills: Role of the RtxA13 toxin.</title>
        <authorList>
            <person name="Callol A."/>
            <person name="Pajuelo D."/>
            <person name="Ebbesson L."/>
            <person name="Teles M."/>
            <person name="MacKenzie S."/>
            <person name="Amaro C."/>
        </authorList>
    </citation>
    <scope>NUCLEOTIDE SEQUENCE</scope>
</reference>
<protein>
    <submittedName>
        <fullName evidence="1">Uncharacterized protein</fullName>
    </submittedName>
</protein>
<proteinExistence type="predicted"/>
<organism evidence="1">
    <name type="scientific">Anguilla anguilla</name>
    <name type="common">European freshwater eel</name>
    <name type="synonym">Muraena anguilla</name>
    <dbReference type="NCBI Taxonomy" id="7936"/>
    <lineage>
        <taxon>Eukaryota</taxon>
        <taxon>Metazoa</taxon>
        <taxon>Chordata</taxon>
        <taxon>Craniata</taxon>
        <taxon>Vertebrata</taxon>
        <taxon>Euteleostomi</taxon>
        <taxon>Actinopterygii</taxon>
        <taxon>Neopterygii</taxon>
        <taxon>Teleostei</taxon>
        <taxon>Anguilliformes</taxon>
        <taxon>Anguillidae</taxon>
        <taxon>Anguilla</taxon>
    </lineage>
</organism>
<dbReference type="AlphaFoldDB" id="A0A0E9ULB6"/>
<name>A0A0E9ULB6_ANGAN</name>
<dbReference type="EMBL" id="GBXM01042849">
    <property type="protein sequence ID" value="JAH65728.1"/>
    <property type="molecule type" value="Transcribed_RNA"/>
</dbReference>
<sequence length="69" mass="7732">MKVKGNRSKKRDRMDTVFLCHYHVVAQPALRMWCPLAKLCCIGVNSAGKVRVGAMKPHCKTVRIDGYSA</sequence>
<reference evidence="1" key="1">
    <citation type="submission" date="2014-11" db="EMBL/GenBank/DDBJ databases">
        <authorList>
            <person name="Amaro Gonzalez C."/>
        </authorList>
    </citation>
    <scope>NUCLEOTIDE SEQUENCE</scope>
</reference>
<evidence type="ECO:0000313" key="1">
    <source>
        <dbReference type="EMBL" id="JAH65728.1"/>
    </source>
</evidence>
<accession>A0A0E9ULB6</accession>